<evidence type="ECO:0000313" key="2">
    <source>
        <dbReference type="EMBL" id="CRK45414.1"/>
    </source>
</evidence>
<proteinExistence type="predicted"/>
<feature type="region of interest" description="Disordered" evidence="1">
    <location>
        <begin position="1"/>
        <end position="46"/>
    </location>
</feature>
<dbReference type="EMBL" id="CVQI01034799">
    <property type="protein sequence ID" value="CRK45414.1"/>
    <property type="molecule type" value="Genomic_DNA"/>
</dbReference>
<reference evidence="3" key="1">
    <citation type="submission" date="2015-05" db="EMBL/GenBank/DDBJ databases">
        <authorList>
            <person name="Fogelqvist Johan"/>
        </authorList>
    </citation>
    <scope>NUCLEOTIDE SEQUENCE [LARGE SCALE GENOMIC DNA]</scope>
</reference>
<feature type="non-terminal residue" evidence="2">
    <location>
        <position position="1"/>
    </location>
</feature>
<sequence length="46" mass="4968">VAGRSRGAPARRPRHAAAAGRPAKMGGRPYRGLWRRPALRPRAPAL</sequence>
<accession>A0A0G4NG65</accession>
<protein>
    <submittedName>
        <fullName evidence="2">Uncharacterized protein</fullName>
    </submittedName>
</protein>
<evidence type="ECO:0000313" key="3">
    <source>
        <dbReference type="Proteomes" id="UP000045706"/>
    </source>
</evidence>
<dbReference type="AlphaFoldDB" id="A0A0G4NG65"/>
<name>A0A0G4NG65_VERLO</name>
<dbReference type="Proteomes" id="UP000045706">
    <property type="component" value="Unassembled WGS sequence"/>
</dbReference>
<gene>
    <name evidence="2" type="ORF">BN1723_019731</name>
</gene>
<feature type="compositionally biased region" description="Low complexity" evidence="1">
    <location>
        <begin position="16"/>
        <end position="32"/>
    </location>
</feature>
<evidence type="ECO:0000256" key="1">
    <source>
        <dbReference type="SAM" id="MobiDB-lite"/>
    </source>
</evidence>
<organism evidence="2 3">
    <name type="scientific">Verticillium longisporum</name>
    <name type="common">Verticillium dahliae var. longisporum</name>
    <dbReference type="NCBI Taxonomy" id="100787"/>
    <lineage>
        <taxon>Eukaryota</taxon>
        <taxon>Fungi</taxon>
        <taxon>Dikarya</taxon>
        <taxon>Ascomycota</taxon>
        <taxon>Pezizomycotina</taxon>
        <taxon>Sordariomycetes</taxon>
        <taxon>Hypocreomycetidae</taxon>
        <taxon>Glomerellales</taxon>
        <taxon>Plectosphaerellaceae</taxon>
        <taxon>Verticillium</taxon>
    </lineage>
</organism>